<proteinExistence type="predicted"/>
<evidence type="ECO:0000313" key="2">
    <source>
        <dbReference type="EMBL" id="ALG14538.1"/>
    </source>
</evidence>
<name>A0A0N9I6M3_9PSEU</name>
<feature type="compositionally biased region" description="Basic and acidic residues" evidence="1">
    <location>
        <begin position="254"/>
        <end position="267"/>
    </location>
</feature>
<gene>
    <name evidence="2" type="ORF">AOZ06_04240</name>
</gene>
<dbReference type="KEGG" id="kphy:AOZ06_04240"/>
<protein>
    <submittedName>
        <fullName evidence="2">Uncharacterized protein</fullName>
    </submittedName>
</protein>
<accession>A0A0N9I6M3</accession>
<sequence>MIEQDVVIGSLGRAGVLTGVRWAFQSAVDRSLQEFSEADGHDNALLGNIRYTLFRDRLDRVFSCERYAVRAGDVDADLDQLYDKLSDRDIDTMPRLDPSLVIRSDLSGSPGWVHDGLRFLLASCDYGKIDKLRWDRKSFIKQQVAKQRGPYPLQSTLFEGCPPEELGGLEAVLAASRQLDVPTYVVGHSLSALTQQYELVLGSPQMNGDGGPPWRWRHNLLDGQLAGGGRRGSSTPLPPGPNTEPDASVRLRRPASERRGDHASGNT</sequence>
<dbReference type="Proteomes" id="UP000063699">
    <property type="component" value="Chromosome"/>
</dbReference>
<evidence type="ECO:0000256" key="1">
    <source>
        <dbReference type="SAM" id="MobiDB-lite"/>
    </source>
</evidence>
<keyword evidence="3" id="KW-1185">Reference proteome</keyword>
<organism evidence="2 3">
    <name type="scientific">Kibdelosporangium phytohabitans</name>
    <dbReference type="NCBI Taxonomy" id="860235"/>
    <lineage>
        <taxon>Bacteria</taxon>
        <taxon>Bacillati</taxon>
        <taxon>Actinomycetota</taxon>
        <taxon>Actinomycetes</taxon>
        <taxon>Pseudonocardiales</taxon>
        <taxon>Pseudonocardiaceae</taxon>
        <taxon>Kibdelosporangium</taxon>
    </lineage>
</organism>
<dbReference type="EMBL" id="CP012752">
    <property type="protein sequence ID" value="ALG14538.1"/>
    <property type="molecule type" value="Genomic_DNA"/>
</dbReference>
<reference evidence="2 3" key="1">
    <citation type="submission" date="2015-07" db="EMBL/GenBank/DDBJ databases">
        <title>Genome sequencing of Kibdelosporangium phytohabitans.</title>
        <authorList>
            <person name="Qin S."/>
            <person name="Xing K."/>
        </authorList>
    </citation>
    <scope>NUCLEOTIDE SEQUENCE [LARGE SCALE GENOMIC DNA]</scope>
    <source>
        <strain evidence="2 3">KLBMP1111</strain>
    </source>
</reference>
<feature type="region of interest" description="Disordered" evidence="1">
    <location>
        <begin position="210"/>
        <end position="267"/>
    </location>
</feature>
<dbReference type="AlphaFoldDB" id="A0A0N9I6M3"/>
<dbReference type="RefSeq" id="WP_054296407.1">
    <property type="nucleotide sequence ID" value="NZ_CP012752.1"/>
</dbReference>
<evidence type="ECO:0000313" key="3">
    <source>
        <dbReference type="Proteomes" id="UP000063699"/>
    </source>
</evidence>